<organism evidence="1 2">
    <name type="scientific">Paenibacillus marchantiophytorum</name>
    <dbReference type="NCBI Taxonomy" id="1619310"/>
    <lineage>
        <taxon>Bacteria</taxon>
        <taxon>Bacillati</taxon>
        <taxon>Bacillota</taxon>
        <taxon>Bacilli</taxon>
        <taxon>Bacillales</taxon>
        <taxon>Paenibacillaceae</taxon>
        <taxon>Paenibacillus</taxon>
    </lineage>
</organism>
<reference evidence="2" key="1">
    <citation type="journal article" date="2019" name="Int. J. Syst. Evol. Microbiol.">
        <title>The Global Catalogue of Microorganisms (GCM) 10K type strain sequencing project: providing services to taxonomists for standard genome sequencing and annotation.</title>
        <authorList>
            <consortium name="The Broad Institute Genomics Platform"/>
            <consortium name="The Broad Institute Genome Sequencing Center for Infectious Disease"/>
            <person name="Wu L."/>
            <person name="Ma J."/>
        </authorList>
    </citation>
    <scope>NUCLEOTIDE SEQUENCE [LARGE SCALE GENOMIC DNA]</scope>
    <source>
        <strain evidence="2">CGMCC 1.15043</strain>
    </source>
</reference>
<protein>
    <submittedName>
        <fullName evidence="1">Uncharacterized protein</fullName>
    </submittedName>
</protein>
<proteinExistence type="predicted"/>
<evidence type="ECO:0000313" key="2">
    <source>
        <dbReference type="Proteomes" id="UP000615455"/>
    </source>
</evidence>
<dbReference type="Proteomes" id="UP000615455">
    <property type="component" value="Unassembled WGS sequence"/>
</dbReference>
<evidence type="ECO:0000313" key="1">
    <source>
        <dbReference type="EMBL" id="GGA04376.1"/>
    </source>
</evidence>
<dbReference type="EMBL" id="BMHE01000046">
    <property type="protein sequence ID" value="GGA04376.1"/>
    <property type="molecule type" value="Genomic_DNA"/>
</dbReference>
<accession>A0ABQ1FB76</accession>
<sequence>MDSSSRMQQSNNLQCAMQPRNSVSVYPYALSESEIKFKTLYQRA</sequence>
<gene>
    <name evidence="1" type="ORF">GCM10008018_57700</name>
</gene>
<name>A0ABQ1FB76_9BACL</name>
<keyword evidence="2" id="KW-1185">Reference proteome</keyword>
<comment type="caution">
    <text evidence="1">The sequence shown here is derived from an EMBL/GenBank/DDBJ whole genome shotgun (WGS) entry which is preliminary data.</text>
</comment>